<comment type="function">
    <text evidence="2">May act as a GTPase-activating protein for Rab family protein(s).</text>
</comment>
<evidence type="ECO:0000256" key="3">
    <source>
        <dbReference type="ARBA" id="ARBA00070878"/>
    </source>
</evidence>
<evidence type="ECO:0000256" key="1">
    <source>
        <dbReference type="ARBA" id="ARBA00022468"/>
    </source>
</evidence>
<evidence type="ECO:0000313" key="5">
    <source>
        <dbReference type="EMBL" id="RTG84695.1"/>
    </source>
</evidence>
<dbReference type="Pfam" id="PF00566">
    <property type="entry name" value="RabGAP-TBC"/>
    <property type="match status" value="1"/>
</dbReference>
<evidence type="ECO:0000256" key="2">
    <source>
        <dbReference type="ARBA" id="ARBA00043879"/>
    </source>
</evidence>
<reference evidence="5 6" key="1">
    <citation type="journal article" date="2019" name="PLoS Pathog.">
        <title>Genome sequence of the bovine parasite Schistosoma bovis Tanzania.</title>
        <authorList>
            <person name="Oey H."/>
            <person name="Zakrzewski M."/>
            <person name="Gobert G."/>
            <person name="Gravermann K."/>
            <person name="Stoye J."/>
            <person name="Jones M."/>
            <person name="Mcmanus D."/>
            <person name="Krause L."/>
        </authorList>
    </citation>
    <scope>NUCLEOTIDE SEQUENCE [LARGE SCALE GENOMIC DNA]</scope>
    <source>
        <strain evidence="5 6">TAN1997</strain>
    </source>
</reference>
<feature type="domain" description="Rab-GAP TBC" evidence="4">
    <location>
        <begin position="99"/>
        <end position="295"/>
    </location>
</feature>
<dbReference type="InterPro" id="IPR035969">
    <property type="entry name" value="Rab-GAP_TBC_sf"/>
</dbReference>
<sequence length="377" mass="43921">MYKRIFPDSHIEMSETDFAALIDFGFCLHEPSVIRRLSFNEKFPDRGFESPEYVEDDEYSDFVQTYESVLQRRVSRWEKYFSTLPPKKSARFKRFCRKGIPDHIRPTVWMHLSGAYERMEANPDAYQIAVSKVPPTHIWNVILADVPRTFPENKHFQDPDGPSSKLVSLKRVLSAFAVHFPKVGYCQGMNYIAAVLLLVLDCPPNEREVKAFWLLDALINHILPKYYSSDMLAVRVDCMVFNQLLKDKIPTVHKIIMNSGITCTLLATKWFICLFADVLPIETTIRVFDCLFYEGDKVLFRVCLSLVRLHYKDLIQCNEFPILITAFRNMCKDKQTLYCHQFIESMFRSHGSLPKSKIAKLRNQFTQQIENDTGDPE</sequence>
<dbReference type="PROSITE" id="PS50086">
    <property type="entry name" value="TBC_RABGAP"/>
    <property type="match status" value="1"/>
</dbReference>
<dbReference type="FunFam" id="1.10.472.80:FF:000029">
    <property type="entry name" value="Growth hormone-regulated TBC protein 1"/>
    <property type="match status" value="1"/>
</dbReference>
<dbReference type="InterPro" id="IPR000195">
    <property type="entry name" value="Rab-GAP-TBC_dom"/>
</dbReference>
<dbReference type="PANTHER" id="PTHR47219">
    <property type="entry name" value="RAB GTPASE-ACTIVATING PROTEIN 1-LIKE"/>
    <property type="match status" value="1"/>
</dbReference>
<dbReference type="AlphaFoldDB" id="A0A430QAH9"/>
<dbReference type="Gene3D" id="1.10.10.750">
    <property type="entry name" value="Ypt/Rab-GAP domain of gyp1p, domain 1"/>
    <property type="match status" value="1"/>
</dbReference>
<dbReference type="Proteomes" id="UP000290809">
    <property type="component" value="Unassembled WGS sequence"/>
</dbReference>
<dbReference type="STRING" id="6184.A0A430QAH9"/>
<gene>
    <name evidence="5" type="ORF">DC041_0007946</name>
</gene>
<evidence type="ECO:0000259" key="4">
    <source>
        <dbReference type="PROSITE" id="PS50086"/>
    </source>
</evidence>
<dbReference type="Gene3D" id="1.10.472.80">
    <property type="entry name" value="Ypt/Rab-GAP domain of gyp1p, domain 3"/>
    <property type="match status" value="1"/>
</dbReference>
<comment type="caution">
    <text evidence="5">The sequence shown here is derived from an EMBL/GenBank/DDBJ whole genome shotgun (WGS) entry which is preliminary data.</text>
</comment>
<proteinExistence type="predicted"/>
<dbReference type="InterPro" id="IPR050302">
    <property type="entry name" value="Rab_GAP_TBC_domain"/>
</dbReference>
<dbReference type="PANTHER" id="PTHR47219:SF10">
    <property type="entry name" value="GROWTH HORMONE-REGULATED TBC PROTEIN 1"/>
    <property type="match status" value="1"/>
</dbReference>
<keyword evidence="1" id="KW-0343">GTPase activation</keyword>
<dbReference type="Gene3D" id="1.10.8.270">
    <property type="entry name" value="putative rabgap domain of human tbc1 domain family member 14 like domains"/>
    <property type="match status" value="1"/>
</dbReference>
<organism evidence="5 6">
    <name type="scientific">Schistosoma bovis</name>
    <name type="common">Blood fluke</name>
    <dbReference type="NCBI Taxonomy" id="6184"/>
    <lineage>
        <taxon>Eukaryota</taxon>
        <taxon>Metazoa</taxon>
        <taxon>Spiralia</taxon>
        <taxon>Lophotrochozoa</taxon>
        <taxon>Platyhelminthes</taxon>
        <taxon>Trematoda</taxon>
        <taxon>Digenea</taxon>
        <taxon>Strigeidida</taxon>
        <taxon>Schistosomatoidea</taxon>
        <taxon>Schistosomatidae</taxon>
        <taxon>Schistosoma</taxon>
    </lineage>
</organism>
<name>A0A430QAH9_SCHBO</name>
<dbReference type="GO" id="GO:0031267">
    <property type="term" value="F:small GTPase binding"/>
    <property type="evidence" value="ECO:0007669"/>
    <property type="project" value="TreeGrafter"/>
</dbReference>
<protein>
    <recommendedName>
        <fullName evidence="3">Growth hormone-regulated TBC protein 1</fullName>
    </recommendedName>
</protein>
<dbReference type="SMART" id="SM00164">
    <property type="entry name" value="TBC"/>
    <property type="match status" value="1"/>
</dbReference>
<evidence type="ECO:0000313" key="6">
    <source>
        <dbReference type="Proteomes" id="UP000290809"/>
    </source>
</evidence>
<dbReference type="SUPFAM" id="SSF47923">
    <property type="entry name" value="Ypt/Rab-GAP domain of gyp1p"/>
    <property type="match status" value="2"/>
</dbReference>
<dbReference type="GO" id="GO:0005096">
    <property type="term" value="F:GTPase activator activity"/>
    <property type="evidence" value="ECO:0007669"/>
    <property type="project" value="UniProtKB-KW"/>
</dbReference>
<keyword evidence="6" id="KW-1185">Reference proteome</keyword>
<dbReference type="EMBL" id="QMKO01002121">
    <property type="protein sequence ID" value="RTG84695.1"/>
    <property type="molecule type" value="Genomic_DNA"/>
</dbReference>
<dbReference type="FunFam" id="1.10.8.270:FF:000016">
    <property type="entry name" value="TBC1 domain family member 2A"/>
    <property type="match status" value="1"/>
</dbReference>
<accession>A0A430QAH9</accession>